<dbReference type="GO" id="GO:0006412">
    <property type="term" value="P:translation"/>
    <property type="evidence" value="ECO:0007669"/>
    <property type="project" value="InterPro"/>
</dbReference>
<feature type="domain" description="Large ribosomal subunit protein bL25 L25" evidence="6">
    <location>
        <begin position="199"/>
        <end position="268"/>
    </location>
</feature>
<feature type="region of interest" description="Disordered" evidence="5">
    <location>
        <begin position="334"/>
        <end position="382"/>
    </location>
</feature>
<feature type="region of interest" description="Disordered" evidence="5">
    <location>
        <begin position="407"/>
        <end position="430"/>
    </location>
</feature>
<organism evidence="7 8">
    <name type="scientific">Chara braunii</name>
    <name type="common">Braun's stonewort</name>
    <dbReference type="NCBI Taxonomy" id="69332"/>
    <lineage>
        <taxon>Eukaryota</taxon>
        <taxon>Viridiplantae</taxon>
        <taxon>Streptophyta</taxon>
        <taxon>Charophyceae</taxon>
        <taxon>Charales</taxon>
        <taxon>Characeae</taxon>
        <taxon>Chara</taxon>
    </lineage>
</organism>
<dbReference type="AlphaFoldDB" id="A0A388JRB4"/>
<name>A0A388JRB4_CHABU</name>
<sequence length="430" mass="47181">MGPFARKAAAIAARWHRCRGGMNEPPWANGSSSLFARRCFPPSLHHLISSSPSSSTWFCPGVSGLLTSSSVSSARAAAAAGPSPKSGSAMWSWDGGRCGPILLLLLMRRYLAMDAVAAATFPLLSEDLSADLSGGHPAEGDASRGTSSQPQPIGTNASCFLPLPSTAAMATEEEEEEERGKKDEEAEKEEVEEEEDDVIDAKLRSGAGKNLVKKLRRRGLIPSIVFEQEGAEHGGNKELIAVDTKLIQRLLKRHGLSLFMSRTYDLRITRETVPSMSLIAEGGSLPAETAETEAAAVTVERVLPKLAKLKIIAEEQAAKKKKLEEEMRRVQQEEEEKMRAAIEEEEIEEEEQLEEEEQTLERRRMGERGEGSNTKEDDPWMEKKISEWVANLSLGEDEEAMLYVPQEEKEAAAREIEAASDSPGMPDHRK</sequence>
<dbReference type="InterPro" id="IPR011035">
    <property type="entry name" value="Ribosomal_bL25/Gln-tRNA_synth"/>
</dbReference>
<feature type="compositionally biased region" description="Polar residues" evidence="5">
    <location>
        <begin position="144"/>
        <end position="158"/>
    </location>
</feature>
<keyword evidence="2" id="KW-0694">RNA-binding</keyword>
<proteinExistence type="predicted"/>
<dbReference type="InterPro" id="IPR020930">
    <property type="entry name" value="Ribosomal_uL5_bac-type"/>
</dbReference>
<dbReference type="PANTHER" id="PTHR33284:SF1">
    <property type="entry name" value="RIBOSOMAL PROTEIN L25_GLN-TRNA SYNTHETASE, ANTI-CODON-BINDING DOMAIN-CONTAINING PROTEIN"/>
    <property type="match status" value="1"/>
</dbReference>
<dbReference type="OrthoDB" id="193674at2759"/>
<dbReference type="Pfam" id="PF01386">
    <property type="entry name" value="Ribosomal_L25p"/>
    <property type="match status" value="1"/>
</dbReference>
<comment type="caution">
    <text evidence="7">The sequence shown here is derived from an EMBL/GenBank/DDBJ whole genome shotgun (WGS) entry which is preliminary data.</text>
</comment>
<keyword evidence="4" id="KW-0687">Ribonucleoprotein</keyword>
<dbReference type="GO" id="GO:0022625">
    <property type="term" value="C:cytosolic large ribosomal subunit"/>
    <property type="evidence" value="ECO:0007669"/>
    <property type="project" value="TreeGrafter"/>
</dbReference>
<feature type="compositionally biased region" description="Basic and acidic residues" evidence="5">
    <location>
        <begin position="359"/>
        <end position="382"/>
    </location>
</feature>
<evidence type="ECO:0000256" key="4">
    <source>
        <dbReference type="ARBA" id="ARBA00023274"/>
    </source>
</evidence>
<reference evidence="7 8" key="1">
    <citation type="journal article" date="2018" name="Cell">
        <title>The Chara Genome: Secondary Complexity and Implications for Plant Terrestrialization.</title>
        <authorList>
            <person name="Nishiyama T."/>
            <person name="Sakayama H."/>
            <person name="Vries J.D."/>
            <person name="Buschmann H."/>
            <person name="Saint-Marcoux D."/>
            <person name="Ullrich K.K."/>
            <person name="Haas F.B."/>
            <person name="Vanderstraeten L."/>
            <person name="Becker D."/>
            <person name="Lang D."/>
            <person name="Vosolsobe S."/>
            <person name="Rombauts S."/>
            <person name="Wilhelmsson P.K.I."/>
            <person name="Janitza P."/>
            <person name="Kern R."/>
            <person name="Heyl A."/>
            <person name="Rumpler F."/>
            <person name="Villalobos L.I.A.C."/>
            <person name="Clay J.M."/>
            <person name="Skokan R."/>
            <person name="Toyoda A."/>
            <person name="Suzuki Y."/>
            <person name="Kagoshima H."/>
            <person name="Schijlen E."/>
            <person name="Tajeshwar N."/>
            <person name="Catarino B."/>
            <person name="Hetherington A.J."/>
            <person name="Saltykova A."/>
            <person name="Bonnot C."/>
            <person name="Breuninger H."/>
            <person name="Symeonidi A."/>
            <person name="Radhakrishnan G.V."/>
            <person name="Van Nieuwerburgh F."/>
            <person name="Deforce D."/>
            <person name="Chang C."/>
            <person name="Karol K.G."/>
            <person name="Hedrich R."/>
            <person name="Ulvskov P."/>
            <person name="Glockner G."/>
            <person name="Delwiche C.F."/>
            <person name="Petrasek J."/>
            <person name="Van de Peer Y."/>
            <person name="Friml J."/>
            <person name="Beilby M."/>
            <person name="Dolan L."/>
            <person name="Kohara Y."/>
            <person name="Sugano S."/>
            <person name="Fujiyama A."/>
            <person name="Delaux P.-M."/>
            <person name="Quint M."/>
            <person name="TheiBen G."/>
            <person name="Hagemann M."/>
            <person name="Harholt J."/>
            <person name="Dunand C."/>
            <person name="Zachgo S."/>
            <person name="Langdale J."/>
            <person name="Maumus F."/>
            <person name="Straeten D.V.D."/>
            <person name="Gould S.B."/>
            <person name="Rensing S.A."/>
        </authorList>
    </citation>
    <scope>NUCLEOTIDE SEQUENCE [LARGE SCALE GENOMIC DNA]</scope>
    <source>
        <strain evidence="7 8">S276</strain>
    </source>
</reference>
<evidence type="ECO:0000256" key="2">
    <source>
        <dbReference type="ARBA" id="ARBA00022884"/>
    </source>
</evidence>
<evidence type="ECO:0000313" key="7">
    <source>
        <dbReference type="EMBL" id="GBG60313.1"/>
    </source>
</evidence>
<dbReference type="STRING" id="69332.A0A388JRB4"/>
<evidence type="ECO:0000313" key="8">
    <source>
        <dbReference type="Proteomes" id="UP000265515"/>
    </source>
</evidence>
<dbReference type="GO" id="GO:0003735">
    <property type="term" value="F:structural constituent of ribosome"/>
    <property type="evidence" value="ECO:0007669"/>
    <property type="project" value="InterPro"/>
</dbReference>
<feature type="compositionally biased region" description="Acidic residues" evidence="5">
    <location>
        <begin position="343"/>
        <end position="358"/>
    </location>
</feature>
<evidence type="ECO:0000256" key="3">
    <source>
        <dbReference type="ARBA" id="ARBA00022980"/>
    </source>
</evidence>
<dbReference type="InterPro" id="IPR029751">
    <property type="entry name" value="Ribosomal_L25_dom"/>
</dbReference>
<dbReference type="Gramene" id="GBG60313">
    <property type="protein sequence ID" value="GBG60313"/>
    <property type="gene ID" value="CBR_g4269"/>
</dbReference>
<feature type="region of interest" description="Disordered" evidence="5">
    <location>
        <begin position="132"/>
        <end position="197"/>
    </location>
</feature>
<keyword evidence="3" id="KW-0689">Ribosomal protein</keyword>
<evidence type="ECO:0000256" key="1">
    <source>
        <dbReference type="ARBA" id="ARBA00022730"/>
    </source>
</evidence>
<feature type="compositionally biased region" description="Acidic residues" evidence="5">
    <location>
        <begin position="186"/>
        <end position="197"/>
    </location>
</feature>
<dbReference type="CDD" id="cd00495">
    <property type="entry name" value="Ribosomal_L25_TL5_CTC"/>
    <property type="match status" value="1"/>
</dbReference>
<dbReference type="PANTHER" id="PTHR33284">
    <property type="entry name" value="RIBOSOMAL PROTEIN L25/GLN-TRNA SYNTHETASE, ANTI-CODON-BINDING DOMAIN-CONTAINING PROTEIN"/>
    <property type="match status" value="1"/>
</dbReference>
<accession>A0A388JRB4</accession>
<keyword evidence="8" id="KW-1185">Reference proteome</keyword>
<keyword evidence="1" id="KW-0699">rRNA-binding</keyword>
<evidence type="ECO:0000259" key="6">
    <source>
        <dbReference type="Pfam" id="PF01386"/>
    </source>
</evidence>
<dbReference type="InterPro" id="IPR020056">
    <property type="entry name" value="Rbsml_bL25/Gln-tRNA_synth_N"/>
</dbReference>
<gene>
    <name evidence="7" type="ORF">CBR_g4269</name>
</gene>
<dbReference type="SUPFAM" id="SSF50715">
    <property type="entry name" value="Ribosomal protein L25-like"/>
    <property type="match status" value="1"/>
</dbReference>
<dbReference type="Proteomes" id="UP000265515">
    <property type="component" value="Unassembled WGS sequence"/>
</dbReference>
<feature type="compositionally biased region" description="Basic and acidic residues" evidence="5">
    <location>
        <begin position="407"/>
        <end position="417"/>
    </location>
</feature>
<dbReference type="EMBL" id="BFEA01000010">
    <property type="protein sequence ID" value="GBG60313.1"/>
    <property type="molecule type" value="Genomic_DNA"/>
</dbReference>
<dbReference type="GO" id="GO:0008097">
    <property type="term" value="F:5S rRNA binding"/>
    <property type="evidence" value="ECO:0007669"/>
    <property type="project" value="TreeGrafter"/>
</dbReference>
<dbReference type="Gene3D" id="2.40.240.10">
    <property type="entry name" value="Ribosomal Protein L25, Chain P"/>
    <property type="match status" value="1"/>
</dbReference>
<protein>
    <recommendedName>
        <fullName evidence="6">Large ribosomal subunit protein bL25 L25 domain-containing protein</fullName>
    </recommendedName>
</protein>
<evidence type="ECO:0000256" key="5">
    <source>
        <dbReference type="SAM" id="MobiDB-lite"/>
    </source>
</evidence>